<feature type="chain" id="PRO_5040473979" description="Peptidase A1 domain-containing protein" evidence="8">
    <location>
        <begin position="18"/>
        <end position="516"/>
    </location>
</feature>
<evidence type="ECO:0000259" key="9">
    <source>
        <dbReference type="PROSITE" id="PS51767"/>
    </source>
</evidence>
<evidence type="ECO:0000256" key="4">
    <source>
        <dbReference type="ARBA" id="ARBA00022801"/>
    </source>
</evidence>
<evidence type="ECO:0000256" key="5">
    <source>
        <dbReference type="PIRSR" id="PIRSR601461-1"/>
    </source>
</evidence>
<evidence type="ECO:0000313" key="11">
    <source>
        <dbReference type="Proteomes" id="UP000829685"/>
    </source>
</evidence>
<feature type="region of interest" description="Disordered" evidence="7">
    <location>
        <begin position="285"/>
        <end position="365"/>
    </location>
</feature>
<keyword evidence="3" id="KW-0064">Aspartyl protease</keyword>
<dbReference type="AlphaFoldDB" id="A0A9Q0AIY5"/>
<organism evidence="10 11">
    <name type="scientific">Neoarthrinium moseri</name>
    <dbReference type="NCBI Taxonomy" id="1658444"/>
    <lineage>
        <taxon>Eukaryota</taxon>
        <taxon>Fungi</taxon>
        <taxon>Dikarya</taxon>
        <taxon>Ascomycota</taxon>
        <taxon>Pezizomycotina</taxon>
        <taxon>Sordariomycetes</taxon>
        <taxon>Xylariomycetidae</taxon>
        <taxon>Amphisphaeriales</taxon>
        <taxon>Apiosporaceae</taxon>
        <taxon>Neoarthrinium</taxon>
    </lineage>
</organism>
<evidence type="ECO:0000256" key="8">
    <source>
        <dbReference type="SAM" id="SignalP"/>
    </source>
</evidence>
<dbReference type="FunFam" id="2.40.70.10:FF:000026">
    <property type="entry name" value="Endothiapepsin"/>
    <property type="match status" value="1"/>
</dbReference>
<accession>A0A9Q0AIY5</accession>
<feature type="compositionally biased region" description="Gly residues" evidence="7">
    <location>
        <begin position="323"/>
        <end position="357"/>
    </location>
</feature>
<feature type="domain" description="Peptidase A1" evidence="9">
    <location>
        <begin position="98"/>
        <end position="512"/>
    </location>
</feature>
<keyword evidence="6" id="KW-1015">Disulfide bond</keyword>
<keyword evidence="2" id="KW-0645">Protease</keyword>
<dbReference type="InterPro" id="IPR034163">
    <property type="entry name" value="Aspergillopepsin-like_cat_dom"/>
</dbReference>
<feature type="signal peptide" evidence="8">
    <location>
        <begin position="1"/>
        <end position="17"/>
    </location>
</feature>
<dbReference type="EMBL" id="JAFIMR010000062">
    <property type="protein sequence ID" value="KAI1852190.1"/>
    <property type="molecule type" value="Genomic_DNA"/>
</dbReference>
<keyword evidence="4" id="KW-0378">Hydrolase</keyword>
<evidence type="ECO:0000256" key="3">
    <source>
        <dbReference type="ARBA" id="ARBA00022750"/>
    </source>
</evidence>
<feature type="region of interest" description="Disordered" evidence="7">
    <location>
        <begin position="374"/>
        <end position="393"/>
    </location>
</feature>
<dbReference type="GO" id="GO:0004190">
    <property type="term" value="F:aspartic-type endopeptidase activity"/>
    <property type="evidence" value="ECO:0007669"/>
    <property type="project" value="UniProtKB-KW"/>
</dbReference>
<dbReference type="Proteomes" id="UP000829685">
    <property type="component" value="Unassembled WGS sequence"/>
</dbReference>
<dbReference type="InterPro" id="IPR021109">
    <property type="entry name" value="Peptidase_aspartic_dom_sf"/>
</dbReference>
<evidence type="ECO:0000256" key="7">
    <source>
        <dbReference type="SAM" id="MobiDB-lite"/>
    </source>
</evidence>
<dbReference type="PROSITE" id="PS51767">
    <property type="entry name" value="PEPTIDASE_A1"/>
    <property type="match status" value="1"/>
</dbReference>
<dbReference type="Pfam" id="PF00026">
    <property type="entry name" value="Asp"/>
    <property type="match status" value="2"/>
</dbReference>
<dbReference type="InterPro" id="IPR001461">
    <property type="entry name" value="Aspartic_peptidase_A1"/>
</dbReference>
<dbReference type="GO" id="GO:0006508">
    <property type="term" value="P:proteolysis"/>
    <property type="evidence" value="ECO:0007669"/>
    <property type="project" value="UniProtKB-KW"/>
</dbReference>
<dbReference type="SUPFAM" id="SSF50630">
    <property type="entry name" value="Acid proteases"/>
    <property type="match status" value="2"/>
</dbReference>
<evidence type="ECO:0000313" key="10">
    <source>
        <dbReference type="EMBL" id="KAI1852190.1"/>
    </source>
</evidence>
<evidence type="ECO:0000256" key="1">
    <source>
        <dbReference type="ARBA" id="ARBA00007447"/>
    </source>
</evidence>
<feature type="disulfide bond" evidence="6">
    <location>
        <begin position="438"/>
        <end position="473"/>
    </location>
</feature>
<protein>
    <recommendedName>
        <fullName evidence="9">Peptidase A1 domain-containing protein</fullName>
    </recommendedName>
</protein>
<reference evidence="10" key="1">
    <citation type="submission" date="2021-03" db="EMBL/GenBank/DDBJ databases">
        <title>Revisited historic fungal species revealed as producer of novel bioactive compounds through whole genome sequencing and comparative genomics.</title>
        <authorList>
            <person name="Vignolle G.A."/>
            <person name="Hochenegger N."/>
            <person name="Mach R.L."/>
            <person name="Mach-Aigner A.R."/>
            <person name="Javad Rahimi M."/>
            <person name="Salim K.A."/>
            <person name="Chan C.M."/>
            <person name="Lim L.B.L."/>
            <person name="Cai F."/>
            <person name="Druzhinina I.S."/>
            <person name="U'Ren J.M."/>
            <person name="Derntl C."/>
        </authorList>
    </citation>
    <scope>NUCLEOTIDE SEQUENCE</scope>
    <source>
        <strain evidence="10">TUCIM 5799</strain>
    </source>
</reference>
<dbReference type="CDD" id="cd06097">
    <property type="entry name" value="Aspergillopepsin_like"/>
    <property type="match status" value="1"/>
</dbReference>
<feature type="compositionally biased region" description="Low complexity" evidence="7">
    <location>
        <begin position="286"/>
        <end position="322"/>
    </location>
</feature>
<keyword evidence="11" id="KW-1185">Reference proteome</keyword>
<dbReference type="PRINTS" id="PR00792">
    <property type="entry name" value="PEPSIN"/>
</dbReference>
<comment type="similarity">
    <text evidence="1">Belongs to the peptidase A1 family.</text>
</comment>
<keyword evidence="8" id="KW-0732">Signal</keyword>
<evidence type="ECO:0000256" key="2">
    <source>
        <dbReference type="ARBA" id="ARBA00022670"/>
    </source>
</evidence>
<dbReference type="PANTHER" id="PTHR47966:SF2">
    <property type="entry name" value="ASPERGILLOPEPSIN-1-RELATED"/>
    <property type="match status" value="1"/>
</dbReference>
<feature type="active site" evidence="5">
    <location>
        <position position="116"/>
    </location>
</feature>
<evidence type="ECO:0000256" key="6">
    <source>
        <dbReference type="PIRSR" id="PIRSR601461-2"/>
    </source>
</evidence>
<comment type="caution">
    <text evidence="10">The sequence shown here is derived from an EMBL/GenBank/DDBJ whole genome shotgun (WGS) entry which is preliminary data.</text>
</comment>
<dbReference type="InterPro" id="IPR033121">
    <property type="entry name" value="PEPTIDASE_A1"/>
</dbReference>
<gene>
    <name evidence="10" type="ORF">JX265_013043</name>
</gene>
<name>A0A9Q0AIY5_9PEZI</name>
<dbReference type="PANTHER" id="PTHR47966">
    <property type="entry name" value="BETA-SITE APP-CLEAVING ENZYME, ISOFORM A-RELATED"/>
    <property type="match status" value="1"/>
</dbReference>
<proteinExistence type="inferred from homology"/>
<dbReference type="Gene3D" id="2.40.70.10">
    <property type="entry name" value="Acid Proteases"/>
    <property type="match status" value="3"/>
</dbReference>
<feature type="active site" evidence="5">
    <location>
        <position position="402"/>
    </location>
</feature>
<sequence length="516" mass="52359">MVSAMLLTAGLAAGALAAPATNVPGHRKAGFTVPQVRAVGHVRHGPTQMAKTLLKFGKTVPDELTATIKAWKISRREEMMKRSQGSAITTPEQYDTEYLTPVQIGTPAQTLNLDFDSGSSDLWVFSSETERSDVAGQATYNPDSSSTSKELSGASWDISYGDGSSSSGNVFTDVVSVGGVSFDSQAVETAKNVSTSFTSDANNDGLLGLAFSTLNTVTPTAQKTFFDNIKGSLDSSLWTVDLKSDKPGTYNFGFIDDTLHTGDIAYTDVDSSQGFWMFTADSYSVGGSSSGNSTTGTGSSTGSGSSRASASASSAAPSATSGSGAGPGGFGPGSGSSSGNTGSGRGGQQSGGSGSGSGADSDSSSDSLLDLLTGLFGRSPEPKSRASGSSSAAATTLTGIADTGTTLALLPQSVCEEYYAQVSGASYSSSIGGYVFSCDATTPSFSYTVGDVTIAIPGDYINYSPVDSSGSKCYGGIQPDSDIGFSIFGDVALKAAFVVFKDDGNTPQIGFAAKTL</sequence>